<evidence type="ECO:0000259" key="5">
    <source>
        <dbReference type="Pfam" id="PF22725"/>
    </source>
</evidence>
<evidence type="ECO:0000256" key="3">
    <source>
        <dbReference type="SAM" id="MobiDB-lite"/>
    </source>
</evidence>
<keyword evidence="2" id="KW-0520">NAD</keyword>
<dbReference type="AlphaFoldDB" id="A0A251XQ33"/>
<name>A0A251XQ33_CLAMM</name>
<dbReference type="GO" id="GO:0000166">
    <property type="term" value="F:nucleotide binding"/>
    <property type="evidence" value="ECO:0007669"/>
    <property type="project" value="InterPro"/>
</dbReference>
<protein>
    <submittedName>
        <fullName evidence="6">Inositol 2-dehydrogenase</fullName>
    </submittedName>
</protein>
<evidence type="ECO:0000259" key="4">
    <source>
        <dbReference type="Pfam" id="PF01408"/>
    </source>
</evidence>
<dbReference type="GO" id="GO:0016491">
    <property type="term" value="F:oxidoreductase activity"/>
    <property type="evidence" value="ECO:0007669"/>
    <property type="project" value="UniProtKB-KW"/>
</dbReference>
<dbReference type="SUPFAM" id="SSF55347">
    <property type="entry name" value="Glyceraldehyde-3-phosphate dehydrogenase-like, C-terminal domain"/>
    <property type="match status" value="1"/>
</dbReference>
<proteinExistence type="predicted"/>
<feature type="compositionally biased region" description="Low complexity" evidence="3">
    <location>
        <begin position="328"/>
        <end position="344"/>
    </location>
</feature>
<accession>A0A251XQ33</accession>
<evidence type="ECO:0000313" key="7">
    <source>
        <dbReference type="Proteomes" id="UP000195062"/>
    </source>
</evidence>
<dbReference type="SUPFAM" id="SSF51735">
    <property type="entry name" value="NAD(P)-binding Rossmann-fold domains"/>
    <property type="match status" value="1"/>
</dbReference>
<keyword evidence="7" id="KW-1185">Reference proteome</keyword>
<dbReference type="InterPro" id="IPR055170">
    <property type="entry name" value="GFO_IDH_MocA-like_dom"/>
</dbReference>
<organism evidence="6 7">
    <name type="scientific">Clavibacter michiganensis subsp. michiganensis</name>
    <dbReference type="NCBI Taxonomy" id="33013"/>
    <lineage>
        <taxon>Bacteria</taxon>
        <taxon>Bacillati</taxon>
        <taxon>Actinomycetota</taxon>
        <taxon>Actinomycetes</taxon>
        <taxon>Micrococcales</taxon>
        <taxon>Microbacteriaceae</taxon>
        <taxon>Clavibacter</taxon>
    </lineage>
</organism>
<dbReference type="PANTHER" id="PTHR43818">
    <property type="entry name" value="BCDNA.GH03377"/>
    <property type="match status" value="1"/>
</dbReference>
<dbReference type="Pfam" id="PF01408">
    <property type="entry name" value="GFO_IDH_MocA"/>
    <property type="match status" value="1"/>
</dbReference>
<dbReference type="InterPro" id="IPR050463">
    <property type="entry name" value="Gfo/Idh/MocA_oxidrdct_glycsds"/>
</dbReference>
<feature type="domain" description="GFO/IDH/MocA-like oxidoreductase" evidence="5">
    <location>
        <begin position="137"/>
        <end position="270"/>
    </location>
</feature>
<feature type="region of interest" description="Disordered" evidence="3">
    <location>
        <begin position="281"/>
        <end position="400"/>
    </location>
</feature>
<comment type="caution">
    <text evidence="6">The sequence shown here is derived from an EMBL/GenBank/DDBJ whole genome shotgun (WGS) entry which is preliminary data.</text>
</comment>
<feature type="compositionally biased region" description="Low complexity" evidence="3">
    <location>
        <begin position="290"/>
        <end position="317"/>
    </location>
</feature>
<dbReference type="Pfam" id="PF22725">
    <property type="entry name" value="GFO_IDH_MocA_C3"/>
    <property type="match status" value="1"/>
</dbReference>
<keyword evidence="1" id="KW-0560">Oxidoreductase</keyword>
<evidence type="ECO:0000256" key="1">
    <source>
        <dbReference type="ARBA" id="ARBA00023002"/>
    </source>
</evidence>
<dbReference type="PANTHER" id="PTHR43818:SF11">
    <property type="entry name" value="BCDNA.GH03377"/>
    <property type="match status" value="1"/>
</dbReference>
<dbReference type="Gene3D" id="3.40.50.720">
    <property type="entry name" value="NAD(P)-binding Rossmann-like Domain"/>
    <property type="match status" value="1"/>
</dbReference>
<evidence type="ECO:0000313" key="6">
    <source>
        <dbReference type="EMBL" id="OUE05168.1"/>
    </source>
</evidence>
<reference evidence="6 7" key="1">
    <citation type="submission" date="2016-08" db="EMBL/GenBank/DDBJ databases">
        <title>Genome sequence of Clavibacter michiganensis subsp. michiganensis strain CASJ007.</title>
        <authorList>
            <person name="Thapa S.P."/>
            <person name="Coaker G."/>
        </authorList>
    </citation>
    <scope>NUCLEOTIDE SEQUENCE [LARGE SCALE GENOMIC DNA]</scope>
    <source>
        <strain evidence="6">CASJ007</strain>
    </source>
</reference>
<evidence type="ECO:0000256" key="2">
    <source>
        <dbReference type="ARBA" id="ARBA00023027"/>
    </source>
</evidence>
<gene>
    <name evidence="6" type="primary">iolG</name>
    <name evidence="6" type="ORF">CMMCAS07_09480</name>
</gene>
<dbReference type="Gene3D" id="3.30.360.10">
    <property type="entry name" value="Dihydrodipicolinate Reductase, domain 2"/>
    <property type="match status" value="1"/>
</dbReference>
<dbReference type="InterPro" id="IPR036291">
    <property type="entry name" value="NAD(P)-bd_dom_sf"/>
</dbReference>
<dbReference type="EMBL" id="MDHH01000001">
    <property type="protein sequence ID" value="OUE05168.1"/>
    <property type="molecule type" value="Genomic_DNA"/>
</dbReference>
<sequence>MGSTLTHDEDAMTLGIIGVGKISEQYFAAFETLPGVRLVAVADLDLDRARTVAEAQGVDALSVDDLIADPRIDTVLNLTIPAAHAEVDLRVLEAGKHVYGEKPLALSPAEAEPILRLAEEKGLRVGSAPDTVLGTGIQTARAVLDAGTIGKPVAANAFWGAPGHELWHPAPAFYYQPGAGPLFDMGPYYLTALVTLLGPITRVQGASLRSDRVRSAASDPESREIPVTVDTHVSAVLTHASGAVSTVTMSFDVWATRIPNIEVYGTAGTLSVPDPNHFSGPVQVATSADASGRTSSRAPASSTRAAAAASRRWQTRSVAGSRTGHPASSRSTCSRSWTRSSTPARRARSGAPWGVRRPFRWGSRGARGLTGGRPRTGSGQPSTTRPSDRSWEPRTTSLTP</sequence>
<dbReference type="Proteomes" id="UP000195062">
    <property type="component" value="Unassembled WGS sequence"/>
</dbReference>
<dbReference type="InterPro" id="IPR000683">
    <property type="entry name" value="Gfo/Idh/MocA-like_OxRdtase_N"/>
</dbReference>
<feature type="domain" description="Gfo/Idh/MocA-like oxidoreductase N-terminal" evidence="4">
    <location>
        <begin position="14"/>
        <end position="126"/>
    </location>
</feature>